<reference evidence="8 9" key="1">
    <citation type="submission" date="2019-10" db="EMBL/GenBank/DDBJ databases">
        <title>Draft Genome Sequence of Cytophagaceae sp. SJW1-29.</title>
        <authorList>
            <person name="Choi A."/>
        </authorList>
    </citation>
    <scope>NUCLEOTIDE SEQUENCE [LARGE SCALE GENOMIC DNA]</scope>
    <source>
        <strain evidence="8 9">SJW1-29</strain>
    </source>
</reference>
<sequence>MESGMTDIKKIFHSFGINDLLNASTSGLVLFKKDRSQEKDVVRYICTVDNESARRLTGQKSLTGLSWQQMVGEGAEVGDPLLCPDIELHFKSLNVWCRASNVAVDDSHFMCTLTDITPRKKTEERESNVLSILTDAEDSMRFGSWMWDLESDTNEWSSGLYSLLGYSPEQVTEIRASYDLYLSHVHTDDAEILRHAVEDSIRNQRSFNAEYRIKTISGQEKYVMSRGQFRVGEGAKPAMSIGSVFDLTSIRNIQNELEKKVDELNRSNFDLEQFAYVASHDLQEPLRKIVSFGERLEKRSQGALDEEMGLYLDRILNATRRMQDMINNLLEFSRVARSKEGFVATDLNTIISGTLSDLEIAIQNKDAVIAIDALPTRVEVIPTQMSQLFNNLLSNSLKFTQEERKPEITIKSDRLSKSDQLNYGLPAQGDYVRITFSDNGIGFENNDSSRIFTLFQRLRGRSEFEGAGIGLAVCKKVVENHSGIIMASGKSGQGAIFTIILPLTQS</sequence>
<dbReference type="SMART" id="SM00388">
    <property type="entry name" value="HisKA"/>
    <property type="match status" value="1"/>
</dbReference>
<feature type="domain" description="PAS" evidence="7">
    <location>
        <begin position="145"/>
        <end position="204"/>
    </location>
</feature>
<dbReference type="PRINTS" id="PR00344">
    <property type="entry name" value="BCTRLSENSOR"/>
</dbReference>
<comment type="catalytic activity">
    <reaction evidence="1">
        <text>ATP + protein L-histidine = ADP + protein N-phospho-L-histidine.</text>
        <dbReference type="EC" id="2.7.13.3"/>
    </reaction>
</comment>
<dbReference type="InterPro" id="IPR013655">
    <property type="entry name" value="PAS_fold_3"/>
</dbReference>
<accession>A0A7C9FBL7</accession>
<dbReference type="PROSITE" id="PS50112">
    <property type="entry name" value="PAS"/>
    <property type="match status" value="1"/>
</dbReference>
<feature type="domain" description="Histidine kinase" evidence="6">
    <location>
        <begin position="277"/>
        <end position="505"/>
    </location>
</feature>
<dbReference type="InterPro" id="IPR003661">
    <property type="entry name" value="HisK_dim/P_dom"/>
</dbReference>
<dbReference type="Gene3D" id="1.10.287.130">
    <property type="match status" value="1"/>
</dbReference>
<evidence type="ECO:0000313" key="8">
    <source>
        <dbReference type="EMBL" id="MPR32747.1"/>
    </source>
</evidence>
<evidence type="ECO:0000256" key="2">
    <source>
        <dbReference type="ARBA" id="ARBA00012438"/>
    </source>
</evidence>
<dbReference type="SUPFAM" id="SSF55874">
    <property type="entry name" value="ATPase domain of HSP90 chaperone/DNA topoisomerase II/histidine kinase"/>
    <property type="match status" value="1"/>
</dbReference>
<dbReference type="InterPro" id="IPR005467">
    <property type="entry name" value="His_kinase_dom"/>
</dbReference>
<dbReference type="PANTHER" id="PTHR43304">
    <property type="entry name" value="PHYTOCHROME-LIKE PROTEIN CPH1"/>
    <property type="match status" value="1"/>
</dbReference>
<evidence type="ECO:0000256" key="5">
    <source>
        <dbReference type="ARBA" id="ARBA00022777"/>
    </source>
</evidence>
<dbReference type="AlphaFoldDB" id="A0A7C9FBL7"/>
<protein>
    <recommendedName>
        <fullName evidence="2">histidine kinase</fullName>
        <ecNumber evidence="2">2.7.13.3</ecNumber>
    </recommendedName>
</protein>
<dbReference type="InterPro" id="IPR052162">
    <property type="entry name" value="Sensor_kinase/Photoreceptor"/>
</dbReference>
<keyword evidence="9" id="KW-1185">Reference proteome</keyword>
<dbReference type="InterPro" id="IPR000014">
    <property type="entry name" value="PAS"/>
</dbReference>
<name>A0A7C9FBL7_9BACT</name>
<comment type="caution">
    <text evidence="8">The sequence shown here is derived from an EMBL/GenBank/DDBJ whole genome shotgun (WGS) entry which is preliminary data.</text>
</comment>
<dbReference type="Gene3D" id="3.30.565.10">
    <property type="entry name" value="Histidine kinase-like ATPase, C-terminal domain"/>
    <property type="match status" value="1"/>
</dbReference>
<dbReference type="InterPro" id="IPR036097">
    <property type="entry name" value="HisK_dim/P_sf"/>
</dbReference>
<dbReference type="PROSITE" id="PS50109">
    <property type="entry name" value="HIS_KIN"/>
    <property type="match status" value="1"/>
</dbReference>
<keyword evidence="4" id="KW-0808">Transferase</keyword>
<keyword evidence="3" id="KW-0597">Phosphoprotein</keyword>
<dbReference type="Pfam" id="PF00512">
    <property type="entry name" value="HisKA"/>
    <property type="match status" value="1"/>
</dbReference>
<dbReference type="InterPro" id="IPR004358">
    <property type="entry name" value="Sig_transdc_His_kin-like_C"/>
</dbReference>
<dbReference type="InterPro" id="IPR035965">
    <property type="entry name" value="PAS-like_dom_sf"/>
</dbReference>
<evidence type="ECO:0000256" key="3">
    <source>
        <dbReference type="ARBA" id="ARBA00022553"/>
    </source>
</evidence>
<dbReference type="Pfam" id="PF08447">
    <property type="entry name" value="PAS_3"/>
    <property type="match status" value="1"/>
</dbReference>
<dbReference type="EC" id="2.7.13.3" evidence="2"/>
<dbReference type="InterPro" id="IPR036890">
    <property type="entry name" value="HATPase_C_sf"/>
</dbReference>
<dbReference type="SUPFAM" id="SSF55785">
    <property type="entry name" value="PYP-like sensor domain (PAS domain)"/>
    <property type="match status" value="1"/>
</dbReference>
<dbReference type="Proteomes" id="UP000479293">
    <property type="component" value="Unassembled WGS sequence"/>
</dbReference>
<keyword evidence="5" id="KW-0418">Kinase</keyword>
<dbReference type="CDD" id="cd00130">
    <property type="entry name" value="PAS"/>
    <property type="match status" value="1"/>
</dbReference>
<evidence type="ECO:0000259" key="6">
    <source>
        <dbReference type="PROSITE" id="PS50109"/>
    </source>
</evidence>
<dbReference type="Pfam" id="PF02518">
    <property type="entry name" value="HATPase_c"/>
    <property type="match status" value="1"/>
</dbReference>
<evidence type="ECO:0000256" key="4">
    <source>
        <dbReference type="ARBA" id="ARBA00022679"/>
    </source>
</evidence>
<evidence type="ECO:0000259" key="7">
    <source>
        <dbReference type="PROSITE" id="PS50112"/>
    </source>
</evidence>
<gene>
    <name evidence="8" type="ORF">GBK04_05100</name>
</gene>
<dbReference type="EMBL" id="WHLY01000002">
    <property type="protein sequence ID" value="MPR32747.1"/>
    <property type="molecule type" value="Genomic_DNA"/>
</dbReference>
<dbReference type="PANTHER" id="PTHR43304:SF1">
    <property type="entry name" value="PAC DOMAIN-CONTAINING PROTEIN"/>
    <property type="match status" value="1"/>
</dbReference>
<dbReference type="GO" id="GO:0000155">
    <property type="term" value="F:phosphorelay sensor kinase activity"/>
    <property type="evidence" value="ECO:0007669"/>
    <property type="project" value="InterPro"/>
</dbReference>
<dbReference type="SUPFAM" id="SSF47384">
    <property type="entry name" value="Homodimeric domain of signal transducing histidine kinase"/>
    <property type="match status" value="1"/>
</dbReference>
<dbReference type="Gene3D" id="3.30.450.20">
    <property type="entry name" value="PAS domain"/>
    <property type="match status" value="1"/>
</dbReference>
<organism evidence="8 9">
    <name type="scientific">Salmonirosea aquatica</name>
    <dbReference type="NCBI Taxonomy" id="2654236"/>
    <lineage>
        <taxon>Bacteria</taxon>
        <taxon>Pseudomonadati</taxon>
        <taxon>Bacteroidota</taxon>
        <taxon>Cytophagia</taxon>
        <taxon>Cytophagales</taxon>
        <taxon>Spirosomataceae</taxon>
        <taxon>Salmonirosea</taxon>
    </lineage>
</organism>
<dbReference type="CDD" id="cd00082">
    <property type="entry name" value="HisKA"/>
    <property type="match status" value="1"/>
</dbReference>
<evidence type="ECO:0000256" key="1">
    <source>
        <dbReference type="ARBA" id="ARBA00000085"/>
    </source>
</evidence>
<dbReference type="SMART" id="SM00387">
    <property type="entry name" value="HATPase_c"/>
    <property type="match status" value="1"/>
</dbReference>
<evidence type="ECO:0000313" key="9">
    <source>
        <dbReference type="Proteomes" id="UP000479293"/>
    </source>
</evidence>
<dbReference type="InterPro" id="IPR003594">
    <property type="entry name" value="HATPase_dom"/>
</dbReference>
<proteinExistence type="predicted"/>